<organism evidence="3 4">
    <name type="scientific">Methylocapsa polymorpha</name>
    <dbReference type="NCBI Taxonomy" id="3080828"/>
    <lineage>
        <taxon>Bacteria</taxon>
        <taxon>Pseudomonadati</taxon>
        <taxon>Pseudomonadota</taxon>
        <taxon>Alphaproteobacteria</taxon>
        <taxon>Hyphomicrobiales</taxon>
        <taxon>Beijerinckiaceae</taxon>
        <taxon>Methylocapsa</taxon>
    </lineage>
</organism>
<evidence type="ECO:0000313" key="3">
    <source>
        <dbReference type="EMBL" id="WOJ89044.1"/>
    </source>
</evidence>
<feature type="transmembrane region" description="Helical" evidence="1">
    <location>
        <begin position="12"/>
        <end position="32"/>
    </location>
</feature>
<dbReference type="RefSeq" id="WP_407338484.1">
    <property type="nucleotide sequence ID" value="NZ_CP136862.1"/>
</dbReference>
<dbReference type="InterPro" id="IPR005804">
    <property type="entry name" value="FA_desaturase_dom"/>
</dbReference>
<dbReference type="GO" id="GO:0016491">
    <property type="term" value="F:oxidoreductase activity"/>
    <property type="evidence" value="ECO:0007669"/>
    <property type="project" value="UniProtKB-KW"/>
</dbReference>
<dbReference type="Proteomes" id="UP001626536">
    <property type="component" value="Chromosome"/>
</dbReference>
<protein>
    <submittedName>
        <fullName evidence="3">Fatty acid desaturase</fullName>
        <ecNumber evidence="3">1.14.19.-</ecNumber>
    </submittedName>
</protein>
<proteinExistence type="predicted"/>
<feature type="transmembrane region" description="Helical" evidence="1">
    <location>
        <begin position="186"/>
        <end position="204"/>
    </location>
</feature>
<evidence type="ECO:0000256" key="1">
    <source>
        <dbReference type="SAM" id="Phobius"/>
    </source>
</evidence>
<name>A0ABZ0HRJ5_9HYPH</name>
<keyword evidence="1" id="KW-0812">Transmembrane</keyword>
<accession>A0ABZ0HRJ5</accession>
<keyword evidence="4" id="KW-1185">Reference proteome</keyword>
<feature type="transmembrane region" description="Helical" evidence="1">
    <location>
        <begin position="162"/>
        <end position="180"/>
    </location>
</feature>
<dbReference type="Pfam" id="PF00487">
    <property type="entry name" value="FA_desaturase"/>
    <property type="match status" value="1"/>
</dbReference>
<evidence type="ECO:0000259" key="2">
    <source>
        <dbReference type="Pfam" id="PF00487"/>
    </source>
</evidence>
<evidence type="ECO:0000313" key="4">
    <source>
        <dbReference type="Proteomes" id="UP001626536"/>
    </source>
</evidence>
<dbReference type="EC" id="1.14.19.-" evidence="3"/>
<keyword evidence="3" id="KW-0560">Oxidoreductase</keyword>
<reference evidence="3 4" key="1">
    <citation type="submission" date="2023-10" db="EMBL/GenBank/DDBJ databases">
        <title>Novel methanotroph of the genus Methylocapsa from a subarctic wetland.</title>
        <authorList>
            <person name="Belova S.E."/>
            <person name="Oshkin I.Y."/>
            <person name="Miroshnikov K."/>
            <person name="Dedysh S.N."/>
        </authorList>
    </citation>
    <scope>NUCLEOTIDE SEQUENCE [LARGE SCALE GENOMIC DNA]</scope>
    <source>
        <strain evidence="3 4">RX1</strain>
    </source>
</reference>
<keyword evidence="1" id="KW-1133">Transmembrane helix</keyword>
<gene>
    <name evidence="3" type="ORF">RZS28_14710</name>
</gene>
<keyword evidence="1" id="KW-0472">Membrane</keyword>
<dbReference type="EMBL" id="CP136862">
    <property type="protein sequence ID" value="WOJ89044.1"/>
    <property type="molecule type" value="Genomic_DNA"/>
</dbReference>
<feature type="domain" description="Fatty acid desaturase" evidence="2">
    <location>
        <begin position="34"/>
        <end position="264"/>
    </location>
</feature>
<sequence>MPKSTTIEWPTICLAAFIYGAWSALTFFHAHLPIWLVTPFGSWLIAWHSSLQHELLHGHPTCWRSANRAIGLVPLSLWLPYDVYRASHLAHHHDETLTDPLHDPESYYWTPKSWSKIGAVARLVVWSQTTLIGRLALGPAWNAGRLLARELAPARTNAREALVAWTTHFLGCVAVLIWILDVCEMSPWFYLFGIVYPGISLSLVRSFAEHRAAKVVAERTAIVENAGILGPLFLFNNLHVVHHDHPNLPWYRIPGWYQKHRETLIAKNGGVVYDGYLDILRRYLFAPHDGPVHPLAP</sequence>